<dbReference type="Pfam" id="PF24357">
    <property type="entry name" value="TMD0_ABC"/>
    <property type="match status" value="1"/>
</dbReference>
<evidence type="ECO:0000313" key="4">
    <source>
        <dbReference type="EMBL" id="JAS26664.1"/>
    </source>
</evidence>
<dbReference type="InterPro" id="IPR056227">
    <property type="entry name" value="TMD0_ABC"/>
</dbReference>
<feature type="domain" description="ABC transporter TMD0" evidence="3">
    <location>
        <begin position="25"/>
        <end position="78"/>
    </location>
</feature>
<evidence type="ECO:0000259" key="3">
    <source>
        <dbReference type="Pfam" id="PF24357"/>
    </source>
</evidence>
<reference evidence="4" key="1">
    <citation type="submission" date="2015-12" db="EMBL/GenBank/DDBJ databases">
        <title>De novo transcriptome assembly of four potential Pierce s Disease insect vectors from Arizona vineyards.</title>
        <authorList>
            <person name="Tassone E.E."/>
        </authorList>
    </citation>
    <scope>NUCLEOTIDE SEQUENCE</scope>
</reference>
<dbReference type="EMBL" id="GEDC01010634">
    <property type="protein sequence ID" value="JAS26664.1"/>
    <property type="molecule type" value="Transcribed_RNA"/>
</dbReference>
<gene>
    <name evidence="4" type="ORF">g.27558</name>
</gene>
<feature type="transmembrane region" description="Helical" evidence="2">
    <location>
        <begin position="36"/>
        <end position="57"/>
    </location>
</feature>
<dbReference type="GO" id="GO:0016020">
    <property type="term" value="C:membrane"/>
    <property type="evidence" value="ECO:0007669"/>
    <property type="project" value="UniProtKB-SubCell"/>
</dbReference>
<evidence type="ECO:0000256" key="2">
    <source>
        <dbReference type="SAM" id="Phobius"/>
    </source>
</evidence>
<protein>
    <recommendedName>
        <fullName evidence="3">ABC transporter TMD0 domain-containing protein</fullName>
    </recommendedName>
</protein>
<evidence type="ECO:0000256" key="1">
    <source>
        <dbReference type="ARBA" id="ARBA00004141"/>
    </source>
</evidence>
<proteinExistence type="predicted"/>
<dbReference type="AlphaFoldDB" id="A0A1B6DLV8"/>
<keyword evidence="2" id="KW-0472">Membrane</keyword>
<sequence>MFLETLDEFCGSKFWDLNTTWYTDQPELTPCFEKTVLVWAPSIVLLIALPIEIYYIWSSKDKNIPWNWLNISKVVSIHKFQLFIHKNFINKVGEILILEN</sequence>
<keyword evidence="2" id="KW-1133">Transmembrane helix</keyword>
<name>A0A1B6DLV8_9HEMI</name>
<keyword evidence="2" id="KW-0812">Transmembrane</keyword>
<organism evidence="4">
    <name type="scientific">Clastoptera arizonana</name>
    <name type="common">Arizona spittle bug</name>
    <dbReference type="NCBI Taxonomy" id="38151"/>
    <lineage>
        <taxon>Eukaryota</taxon>
        <taxon>Metazoa</taxon>
        <taxon>Ecdysozoa</taxon>
        <taxon>Arthropoda</taxon>
        <taxon>Hexapoda</taxon>
        <taxon>Insecta</taxon>
        <taxon>Pterygota</taxon>
        <taxon>Neoptera</taxon>
        <taxon>Paraneoptera</taxon>
        <taxon>Hemiptera</taxon>
        <taxon>Auchenorrhyncha</taxon>
        <taxon>Cercopoidea</taxon>
        <taxon>Clastopteridae</taxon>
        <taxon>Clastoptera</taxon>
    </lineage>
</organism>
<comment type="subcellular location">
    <subcellularLocation>
        <location evidence="1">Membrane</location>
        <topology evidence="1">Multi-pass membrane protein</topology>
    </subcellularLocation>
</comment>
<accession>A0A1B6DLV8</accession>